<proteinExistence type="predicted"/>
<protein>
    <submittedName>
        <fullName evidence="1">Uncharacterized protein</fullName>
    </submittedName>
</protein>
<dbReference type="EMBL" id="FR695864">
    <property type="protein sequence ID" value="CBX27231.1"/>
    <property type="molecule type" value="Genomic_DNA"/>
</dbReference>
<dbReference type="AlphaFoldDB" id="E1Y9I7"/>
<sequence length="61" mass="6908">MLATGSNISASRALNHLNSIIILQQDVTFSVFFPNMNTKDNFSLKNNAKISMKIKEKKHEK</sequence>
<reference evidence="1" key="1">
    <citation type="journal article" date="2011" name="Environ. Microbiol.">
        <title>Genomic insights into the metabolic potential of the polycyclic aromatic hydrocarbon degrading sulfate-reducing Deltaproteobacterium N47.</title>
        <authorList>
            <person name="Bergmann F."/>
            <person name="Selesi D."/>
            <person name="Weinmaier T."/>
            <person name="Tischler P."/>
            <person name="Rattei T."/>
            <person name="Meckenstock R.U."/>
        </authorList>
    </citation>
    <scope>NUCLEOTIDE SEQUENCE</scope>
</reference>
<accession>E1Y9I7</accession>
<name>E1Y9I7_9BACT</name>
<evidence type="ECO:0000313" key="1">
    <source>
        <dbReference type="EMBL" id="CBX27231.1"/>
    </source>
</evidence>
<organism evidence="1">
    <name type="scientific">uncultured Desulfobacterium sp</name>
    <dbReference type="NCBI Taxonomy" id="201089"/>
    <lineage>
        <taxon>Bacteria</taxon>
        <taxon>Pseudomonadati</taxon>
        <taxon>Thermodesulfobacteriota</taxon>
        <taxon>Desulfobacteria</taxon>
        <taxon>Desulfobacterales</taxon>
        <taxon>Desulfobacteriaceae</taxon>
        <taxon>Desulfobacterium</taxon>
        <taxon>environmental samples</taxon>
    </lineage>
</organism>
<gene>
    <name evidence="1" type="ORF">N47_A12600</name>
</gene>